<name>A0A5C4SWX3_9BACL</name>
<evidence type="ECO:0000256" key="3">
    <source>
        <dbReference type="ARBA" id="ARBA00022989"/>
    </source>
</evidence>
<accession>A0A5C4SWX3</accession>
<keyword evidence="2 5" id="KW-0812">Transmembrane</keyword>
<proteinExistence type="predicted"/>
<comment type="subcellular location">
    <subcellularLocation>
        <location evidence="1">Membrane</location>
        <topology evidence="1">Multi-pass membrane protein</topology>
    </subcellularLocation>
</comment>
<keyword evidence="7" id="KW-1185">Reference proteome</keyword>
<feature type="transmembrane region" description="Helical" evidence="5">
    <location>
        <begin position="15"/>
        <end position="32"/>
    </location>
</feature>
<evidence type="ECO:0000313" key="7">
    <source>
        <dbReference type="Proteomes" id="UP000307943"/>
    </source>
</evidence>
<evidence type="ECO:0000256" key="2">
    <source>
        <dbReference type="ARBA" id="ARBA00022692"/>
    </source>
</evidence>
<dbReference type="EMBL" id="VDCQ01000092">
    <property type="protein sequence ID" value="TNJ59525.1"/>
    <property type="molecule type" value="Genomic_DNA"/>
</dbReference>
<evidence type="ECO:0000313" key="6">
    <source>
        <dbReference type="EMBL" id="TNJ59525.1"/>
    </source>
</evidence>
<reference evidence="6 7" key="1">
    <citation type="submission" date="2019-05" db="EMBL/GenBank/DDBJ databases">
        <title>We sequenced the genome of Paenibacillus hemerocallicola KCTC 33185 for further insight into its adaptation and study the phylogeny of Paenibacillus.</title>
        <authorList>
            <person name="Narsing Rao M.P."/>
        </authorList>
    </citation>
    <scope>NUCLEOTIDE SEQUENCE [LARGE SCALE GENOMIC DNA]</scope>
    <source>
        <strain evidence="6 7">KCTC 33185</strain>
    </source>
</reference>
<sequence>MIVSFDQSDIEKNKVMGILAYILFFVPLLAARESRFAMYHANQGLILFLVALGVNIVGGVIPVIGALLIIPLGNLCVFVLMILGIINAANGKQAPLPLIGNFQIIK</sequence>
<dbReference type="Proteomes" id="UP000307943">
    <property type="component" value="Unassembled WGS sequence"/>
</dbReference>
<organism evidence="6 7">
    <name type="scientific">Paenibacillus hemerocallicola</name>
    <dbReference type="NCBI Taxonomy" id="1172614"/>
    <lineage>
        <taxon>Bacteria</taxon>
        <taxon>Bacillati</taxon>
        <taxon>Bacillota</taxon>
        <taxon>Bacilli</taxon>
        <taxon>Bacillales</taxon>
        <taxon>Paenibacillaceae</taxon>
        <taxon>Paenibacillus</taxon>
    </lineage>
</organism>
<dbReference type="AlphaFoldDB" id="A0A5C4SWX3"/>
<dbReference type="InterPro" id="IPR019109">
    <property type="entry name" value="MamF_MmsF"/>
</dbReference>
<protein>
    <recommendedName>
        <fullName evidence="8">DUF4870 domain-containing protein</fullName>
    </recommendedName>
</protein>
<evidence type="ECO:0000256" key="5">
    <source>
        <dbReference type="SAM" id="Phobius"/>
    </source>
</evidence>
<evidence type="ECO:0000256" key="1">
    <source>
        <dbReference type="ARBA" id="ARBA00004141"/>
    </source>
</evidence>
<keyword evidence="3 5" id="KW-1133">Transmembrane helix</keyword>
<feature type="transmembrane region" description="Helical" evidence="5">
    <location>
        <begin position="44"/>
        <end position="64"/>
    </location>
</feature>
<evidence type="ECO:0008006" key="8">
    <source>
        <dbReference type="Google" id="ProtNLM"/>
    </source>
</evidence>
<dbReference type="OrthoDB" id="7595353at2"/>
<feature type="transmembrane region" description="Helical" evidence="5">
    <location>
        <begin position="70"/>
        <end position="89"/>
    </location>
</feature>
<dbReference type="Pfam" id="PF09685">
    <property type="entry name" value="MamF_MmsF"/>
    <property type="match status" value="1"/>
</dbReference>
<keyword evidence="4 5" id="KW-0472">Membrane</keyword>
<evidence type="ECO:0000256" key="4">
    <source>
        <dbReference type="ARBA" id="ARBA00023136"/>
    </source>
</evidence>
<gene>
    <name evidence="6" type="ORF">FE784_37210</name>
</gene>
<comment type="caution">
    <text evidence="6">The sequence shown here is derived from an EMBL/GenBank/DDBJ whole genome shotgun (WGS) entry which is preliminary data.</text>
</comment>